<dbReference type="AlphaFoldDB" id="A0AAE1EFH7"/>
<name>A0AAE1EFH7_PETCI</name>
<dbReference type="GO" id="GO:0016567">
    <property type="term" value="P:protein ubiquitination"/>
    <property type="evidence" value="ECO:0007669"/>
    <property type="project" value="UniProtKB-UniRule"/>
</dbReference>
<evidence type="ECO:0000256" key="1">
    <source>
        <dbReference type="ARBA" id="ARBA00000900"/>
    </source>
</evidence>
<evidence type="ECO:0000256" key="5">
    <source>
        <dbReference type="ARBA" id="ARBA00022723"/>
    </source>
</evidence>
<dbReference type="InterPro" id="IPR039396">
    <property type="entry name" value="Deltex_C"/>
</dbReference>
<keyword evidence="6 8" id="KW-0863">Zinc-finger</keyword>
<protein>
    <recommendedName>
        <fullName evidence="9">E3 ubiquitin-protein ligase</fullName>
        <ecNumber evidence="9">2.3.2.27</ecNumber>
    </recommendedName>
</protein>
<comment type="pathway">
    <text evidence="2 9">Protein modification; protein ubiquitination.</text>
</comment>
<feature type="domain" description="RING-type" evidence="11">
    <location>
        <begin position="200"/>
        <end position="276"/>
    </location>
</feature>
<dbReference type="GO" id="GO:0061630">
    <property type="term" value="F:ubiquitin protein ligase activity"/>
    <property type="evidence" value="ECO:0007669"/>
    <property type="project" value="UniProtKB-UniRule"/>
</dbReference>
<evidence type="ECO:0000256" key="3">
    <source>
        <dbReference type="ARBA" id="ARBA00009413"/>
    </source>
</evidence>
<evidence type="ECO:0000259" key="11">
    <source>
        <dbReference type="PROSITE" id="PS50089"/>
    </source>
</evidence>
<dbReference type="Pfam" id="PF18102">
    <property type="entry name" value="DTC"/>
    <property type="match status" value="1"/>
</dbReference>
<sequence>MNISRSMKRANIPGCPYNLRSSTRLQLQSGEGENSLVVGEVTGQPNSSPRATRQETRRRTSQQTHRAASQRRTRTATNQQTHGEIGRQTHATADEGRRPGVSTTPPRTITAATGQEARRTASGRGTRSMSTSQRTARRETSRNGGSRKAHSSTKPVGLWPKSSILEFTEEGTDDKLDMWTGQKLLAKYTIPMTCPPDEACSICISSLREPSGLYSDDEDEDEDGSHKCRRKDSASTDGSSLSDTVEFSLCHHVFHRACASQLVEHARHHLQCPYCKTIHGVRVGNQPTSGQMRVWSVPEYLPGHPDCDTFVIKYSFQGGIQTQQHPNPGHPYYANDFPRIAYLPASDKGKKVLQLLREAWRRRLIFTVGTSATSGLSNVITWSDIHHKTNCYSNYHGHGYPDQQYLDNVLGELWAAGVTEDNLDADAGGGIG</sequence>
<feature type="compositionally biased region" description="Basic and acidic residues" evidence="10">
    <location>
        <begin position="84"/>
        <end position="98"/>
    </location>
</feature>
<keyword evidence="9" id="KW-0963">Cytoplasm</keyword>
<evidence type="ECO:0000256" key="2">
    <source>
        <dbReference type="ARBA" id="ARBA00004906"/>
    </source>
</evidence>
<proteinExistence type="inferred from homology"/>
<dbReference type="InterPro" id="IPR013083">
    <property type="entry name" value="Znf_RING/FYVE/PHD"/>
</dbReference>
<reference evidence="12" key="1">
    <citation type="submission" date="2023-10" db="EMBL/GenBank/DDBJ databases">
        <title>Genome assemblies of two species of porcelain crab, Petrolisthes cinctipes and Petrolisthes manimaculis (Anomura: Porcellanidae).</title>
        <authorList>
            <person name="Angst P."/>
        </authorList>
    </citation>
    <scope>NUCLEOTIDE SEQUENCE</scope>
    <source>
        <strain evidence="12">PB745_01</strain>
        <tissue evidence="12">Gill</tissue>
    </source>
</reference>
<evidence type="ECO:0000256" key="6">
    <source>
        <dbReference type="ARBA" id="ARBA00022771"/>
    </source>
</evidence>
<evidence type="ECO:0000313" key="12">
    <source>
        <dbReference type="EMBL" id="KAK3849028.1"/>
    </source>
</evidence>
<organism evidence="12 13">
    <name type="scientific">Petrolisthes cinctipes</name>
    <name type="common">Flat porcelain crab</name>
    <dbReference type="NCBI Taxonomy" id="88211"/>
    <lineage>
        <taxon>Eukaryota</taxon>
        <taxon>Metazoa</taxon>
        <taxon>Ecdysozoa</taxon>
        <taxon>Arthropoda</taxon>
        <taxon>Crustacea</taxon>
        <taxon>Multicrustacea</taxon>
        <taxon>Malacostraca</taxon>
        <taxon>Eumalacostraca</taxon>
        <taxon>Eucarida</taxon>
        <taxon>Decapoda</taxon>
        <taxon>Pleocyemata</taxon>
        <taxon>Anomura</taxon>
        <taxon>Galatheoidea</taxon>
        <taxon>Porcellanidae</taxon>
        <taxon>Petrolisthes</taxon>
    </lineage>
</organism>
<evidence type="ECO:0000256" key="4">
    <source>
        <dbReference type="ARBA" id="ARBA00022679"/>
    </source>
</evidence>
<comment type="catalytic activity">
    <reaction evidence="1 9">
        <text>S-ubiquitinyl-[E2 ubiquitin-conjugating enzyme]-L-cysteine + [acceptor protein]-L-lysine = [E2 ubiquitin-conjugating enzyme]-L-cysteine + N(6)-ubiquitinyl-[acceptor protein]-L-lysine.</text>
        <dbReference type="EC" id="2.3.2.27"/>
    </reaction>
</comment>
<accession>A0AAE1EFH7</accession>
<evidence type="ECO:0000256" key="10">
    <source>
        <dbReference type="SAM" id="MobiDB-lite"/>
    </source>
</evidence>
<evidence type="ECO:0000256" key="8">
    <source>
        <dbReference type="PROSITE-ProRule" id="PRU00175"/>
    </source>
</evidence>
<feature type="compositionally biased region" description="Polar residues" evidence="10">
    <location>
        <begin position="123"/>
        <end position="134"/>
    </location>
</feature>
<evidence type="ECO:0000256" key="7">
    <source>
        <dbReference type="ARBA" id="ARBA00022833"/>
    </source>
</evidence>
<evidence type="ECO:0000313" key="13">
    <source>
        <dbReference type="Proteomes" id="UP001286313"/>
    </source>
</evidence>
<keyword evidence="4 9" id="KW-0808">Transferase</keyword>
<evidence type="ECO:0000256" key="9">
    <source>
        <dbReference type="RuleBase" id="RU367105"/>
    </source>
</evidence>
<dbReference type="EMBL" id="JAWQEG010009191">
    <property type="protein sequence ID" value="KAK3849028.1"/>
    <property type="molecule type" value="Genomic_DNA"/>
</dbReference>
<gene>
    <name evidence="12" type="ORF">Pcinc_044203</name>
</gene>
<keyword evidence="5 9" id="KW-0479">Metal-binding</keyword>
<dbReference type="InterPro" id="IPR039398">
    <property type="entry name" value="Deltex_fam"/>
</dbReference>
<dbReference type="SUPFAM" id="SSF57850">
    <property type="entry name" value="RING/U-box"/>
    <property type="match status" value="1"/>
</dbReference>
<feature type="region of interest" description="Disordered" evidence="10">
    <location>
        <begin position="26"/>
        <end position="158"/>
    </location>
</feature>
<dbReference type="Gene3D" id="3.30.390.130">
    <property type="match status" value="1"/>
</dbReference>
<comment type="similarity">
    <text evidence="3 9">Belongs to the Deltex family.</text>
</comment>
<keyword evidence="13" id="KW-1185">Reference proteome</keyword>
<dbReference type="Proteomes" id="UP001286313">
    <property type="component" value="Unassembled WGS sequence"/>
</dbReference>
<dbReference type="EC" id="2.3.2.27" evidence="9"/>
<feature type="region of interest" description="Disordered" evidence="10">
    <location>
        <begin position="213"/>
        <end position="241"/>
    </location>
</feature>
<dbReference type="Gene3D" id="3.30.40.10">
    <property type="entry name" value="Zinc/RING finger domain, C3HC4 (zinc finger)"/>
    <property type="match status" value="1"/>
</dbReference>
<dbReference type="GO" id="GO:0007219">
    <property type="term" value="P:Notch signaling pathway"/>
    <property type="evidence" value="ECO:0007669"/>
    <property type="project" value="InterPro"/>
</dbReference>
<feature type="compositionally biased region" description="Polar residues" evidence="10">
    <location>
        <begin position="101"/>
        <end position="113"/>
    </location>
</feature>
<dbReference type="GO" id="GO:0008270">
    <property type="term" value="F:zinc ion binding"/>
    <property type="evidence" value="ECO:0007669"/>
    <property type="project" value="UniProtKB-KW"/>
</dbReference>
<comment type="subcellular location">
    <subcellularLocation>
        <location evidence="9">Cytoplasm</location>
    </subcellularLocation>
</comment>
<dbReference type="PANTHER" id="PTHR12622">
    <property type="entry name" value="DELTEX-RELATED"/>
    <property type="match status" value="1"/>
</dbReference>
<dbReference type="InterPro" id="IPR039399">
    <property type="entry name" value="Deltex_C_sf"/>
</dbReference>
<comment type="caution">
    <text evidence="12">The sequence shown here is derived from an EMBL/GenBank/DDBJ whole genome shotgun (WGS) entry which is preliminary data.</text>
</comment>
<keyword evidence="7 9" id="KW-0862">Zinc</keyword>
<dbReference type="InterPro" id="IPR001841">
    <property type="entry name" value="Znf_RING"/>
</dbReference>
<dbReference type="CDD" id="cd09633">
    <property type="entry name" value="Deltex_C"/>
    <property type="match status" value="1"/>
</dbReference>
<dbReference type="GO" id="GO:0005737">
    <property type="term" value="C:cytoplasm"/>
    <property type="evidence" value="ECO:0007669"/>
    <property type="project" value="UniProtKB-SubCell"/>
</dbReference>
<dbReference type="PROSITE" id="PS50089">
    <property type="entry name" value="ZF_RING_2"/>
    <property type="match status" value="1"/>
</dbReference>